<dbReference type="EMBL" id="CP036274">
    <property type="protein sequence ID" value="QDU27921.1"/>
    <property type="molecule type" value="Genomic_DNA"/>
</dbReference>
<gene>
    <name evidence="2" type="ORF">ETAA8_30120</name>
</gene>
<dbReference type="Gene3D" id="1.25.40.10">
    <property type="entry name" value="Tetratricopeptide repeat domain"/>
    <property type="match status" value="1"/>
</dbReference>
<name>A0A517YCH4_9BACT</name>
<reference evidence="2 3" key="1">
    <citation type="submission" date="2019-02" db="EMBL/GenBank/DDBJ databases">
        <title>Deep-cultivation of Planctomycetes and their phenomic and genomic characterization uncovers novel biology.</title>
        <authorList>
            <person name="Wiegand S."/>
            <person name="Jogler M."/>
            <person name="Boedeker C."/>
            <person name="Pinto D."/>
            <person name="Vollmers J."/>
            <person name="Rivas-Marin E."/>
            <person name="Kohn T."/>
            <person name="Peeters S.H."/>
            <person name="Heuer A."/>
            <person name="Rast P."/>
            <person name="Oberbeckmann S."/>
            <person name="Bunk B."/>
            <person name="Jeske O."/>
            <person name="Meyerdierks A."/>
            <person name="Storesund J.E."/>
            <person name="Kallscheuer N."/>
            <person name="Luecker S."/>
            <person name="Lage O.M."/>
            <person name="Pohl T."/>
            <person name="Merkel B.J."/>
            <person name="Hornburger P."/>
            <person name="Mueller R.-W."/>
            <person name="Bruemmer F."/>
            <person name="Labrenz M."/>
            <person name="Spormann A.M."/>
            <person name="Op den Camp H."/>
            <person name="Overmann J."/>
            <person name="Amann R."/>
            <person name="Jetten M.S.M."/>
            <person name="Mascher T."/>
            <person name="Medema M.H."/>
            <person name="Devos D.P."/>
            <person name="Kaster A.-K."/>
            <person name="Ovreas L."/>
            <person name="Rohde M."/>
            <person name="Galperin M.Y."/>
            <person name="Jogler C."/>
        </authorList>
    </citation>
    <scope>NUCLEOTIDE SEQUENCE [LARGE SCALE GENOMIC DNA]</scope>
    <source>
        <strain evidence="2 3">ETA_A8</strain>
    </source>
</reference>
<sequence>MASWFPPPVTSLWPGLARLWLRGEIRGLLTAVAFTLAVNFALITTLVWPQLVSRQLPPWLVPTTAWIVVVWFWVAGMRAGGQLAAAIARANRPADKQSFELYRQAQLEYLKGHLLEAESRLLTLLNRTPGDVEARLLLASVQRRTKRPAEARQSLAQLAELSGSALWSEEVQRELVQVKELERELQLSTGIVKPKAA</sequence>
<evidence type="ECO:0000313" key="3">
    <source>
        <dbReference type="Proteomes" id="UP000315017"/>
    </source>
</evidence>
<evidence type="ECO:0000313" key="2">
    <source>
        <dbReference type="EMBL" id="QDU27921.1"/>
    </source>
</evidence>
<feature type="transmembrane region" description="Helical" evidence="1">
    <location>
        <begin position="28"/>
        <end position="50"/>
    </location>
</feature>
<dbReference type="OrthoDB" id="266806at2"/>
<evidence type="ECO:0000256" key="1">
    <source>
        <dbReference type="SAM" id="Phobius"/>
    </source>
</evidence>
<keyword evidence="3" id="KW-1185">Reference proteome</keyword>
<protein>
    <submittedName>
        <fullName evidence="2">Uncharacterized protein</fullName>
    </submittedName>
</protein>
<dbReference type="KEGG" id="aagg:ETAA8_30120"/>
<feature type="transmembrane region" description="Helical" evidence="1">
    <location>
        <begin position="56"/>
        <end position="74"/>
    </location>
</feature>
<keyword evidence="1" id="KW-0812">Transmembrane</keyword>
<keyword evidence="1" id="KW-0472">Membrane</keyword>
<dbReference type="AlphaFoldDB" id="A0A517YCH4"/>
<dbReference type="SUPFAM" id="SSF48452">
    <property type="entry name" value="TPR-like"/>
    <property type="match status" value="1"/>
</dbReference>
<dbReference type="RefSeq" id="WP_145089335.1">
    <property type="nucleotide sequence ID" value="NZ_CP036274.1"/>
</dbReference>
<dbReference type="InterPro" id="IPR011990">
    <property type="entry name" value="TPR-like_helical_dom_sf"/>
</dbReference>
<keyword evidence="1" id="KW-1133">Transmembrane helix</keyword>
<proteinExistence type="predicted"/>
<organism evidence="2 3">
    <name type="scientific">Anatilimnocola aggregata</name>
    <dbReference type="NCBI Taxonomy" id="2528021"/>
    <lineage>
        <taxon>Bacteria</taxon>
        <taxon>Pseudomonadati</taxon>
        <taxon>Planctomycetota</taxon>
        <taxon>Planctomycetia</taxon>
        <taxon>Pirellulales</taxon>
        <taxon>Pirellulaceae</taxon>
        <taxon>Anatilimnocola</taxon>
    </lineage>
</organism>
<dbReference type="Proteomes" id="UP000315017">
    <property type="component" value="Chromosome"/>
</dbReference>
<accession>A0A517YCH4</accession>